<sequence length="71" mass="8097">EQQEEEVTLLHHEASEETIEEVSEGLMKKTPLYEAALFNKIIWFRVNATLRHSFQIPKIVGSGNYSSFSGT</sequence>
<feature type="non-terminal residue" evidence="1">
    <location>
        <position position="1"/>
    </location>
</feature>
<dbReference type="EMBL" id="PJQM01002253">
    <property type="protein sequence ID" value="RCH96881.1"/>
    <property type="molecule type" value="Genomic_DNA"/>
</dbReference>
<protein>
    <submittedName>
        <fullName evidence="1">Uncharacterized protein</fullName>
    </submittedName>
</protein>
<keyword evidence="2" id="KW-1185">Reference proteome</keyword>
<proteinExistence type="predicted"/>
<evidence type="ECO:0000313" key="2">
    <source>
        <dbReference type="Proteomes" id="UP000253551"/>
    </source>
</evidence>
<organism evidence="1 2">
    <name type="scientific">Rhizopus stolonifer</name>
    <name type="common">Rhizopus nigricans</name>
    <dbReference type="NCBI Taxonomy" id="4846"/>
    <lineage>
        <taxon>Eukaryota</taxon>
        <taxon>Fungi</taxon>
        <taxon>Fungi incertae sedis</taxon>
        <taxon>Mucoromycota</taxon>
        <taxon>Mucoromycotina</taxon>
        <taxon>Mucoromycetes</taxon>
        <taxon>Mucorales</taxon>
        <taxon>Mucorineae</taxon>
        <taxon>Rhizopodaceae</taxon>
        <taxon>Rhizopus</taxon>
    </lineage>
</organism>
<gene>
    <name evidence="1" type="ORF">CU098_001700</name>
</gene>
<comment type="caution">
    <text evidence="1">The sequence shown here is derived from an EMBL/GenBank/DDBJ whole genome shotgun (WGS) entry which is preliminary data.</text>
</comment>
<reference evidence="1 2" key="1">
    <citation type="journal article" date="2018" name="G3 (Bethesda)">
        <title>Phylogenetic and Phylogenomic Definition of Rhizopus Species.</title>
        <authorList>
            <person name="Gryganskyi A.P."/>
            <person name="Golan J."/>
            <person name="Dolatabadi S."/>
            <person name="Mondo S."/>
            <person name="Robb S."/>
            <person name="Idnurm A."/>
            <person name="Muszewska A."/>
            <person name="Steczkiewicz K."/>
            <person name="Masonjones S."/>
            <person name="Liao H.L."/>
            <person name="Gajdeczka M.T."/>
            <person name="Anike F."/>
            <person name="Vuek A."/>
            <person name="Anishchenko I.M."/>
            <person name="Voigt K."/>
            <person name="de Hoog G.S."/>
            <person name="Smith M.E."/>
            <person name="Heitman J."/>
            <person name="Vilgalys R."/>
            <person name="Stajich J.E."/>
        </authorList>
    </citation>
    <scope>NUCLEOTIDE SEQUENCE [LARGE SCALE GENOMIC DNA]</scope>
    <source>
        <strain evidence="1 2">LSU 92-RS-03</strain>
    </source>
</reference>
<name>A0A367K4U2_RHIST</name>
<dbReference type="Proteomes" id="UP000253551">
    <property type="component" value="Unassembled WGS sequence"/>
</dbReference>
<evidence type="ECO:0000313" key="1">
    <source>
        <dbReference type="EMBL" id="RCH96881.1"/>
    </source>
</evidence>
<dbReference type="AlphaFoldDB" id="A0A367K4U2"/>
<accession>A0A367K4U2</accession>